<keyword evidence="3" id="KW-1185">Reference proteome</keyword>
<feature type="domain" description="AB hydrolase-1" evidence="1">
    <location>
        <begin position="31"/>
        <end position="278"/>
    </location>
</feature>
<dbReference type="PANTHER" id="PTHR43194">
    <property type="entry name" value="HYDROLASE ALPHA/BETA FOLD FAMILY"/>
    <property type="match status" value="1"/>
</dbReference>
<dbReference type="EMBL" id="WMBF01000015">
    <property type="protein sequence ID" value="MBW5420622.1"/>
    <property type="molecule type" value="Genomic_DNA"/>
</dbReference>
<dbReference type="Pfam" id="PF00561">
    <property type="entry name" value="Abhydrolase_1"/>
    <property type="match status" value="1"/>
</dbReference>
<keyword evidence="2" id="KW-0378">Hydrolase</keyword>
<name>A0ABS6YGS6_9ACTN</name>
<dbReference type="InterPro" id="IPR050228">
    <property type="entry name" value="Carboxylesterase_BioH"/>
</dbReference>
<dbReference type="GO" id="GO:0016787">
    <property type="term" value="F:hydrolase activity"/>
    <property type="evidence" value="ECO:0007669"/>
    <property type="project" value="UniProtKB-KW"/>
</dbReference>
<evidence type="ECO:0000313" key="3">
    <source>
        <dbReference type="Proteomes" id="UP001197114"/>
    </source>
</evidence>
<proteinExistence type="predicted"/>
<dbReference type="SUPFAM" id="SSF53474">
    <property type="entry name" value="alpha/beta-Hydrolases"/>
    <property type="match status" value="1"/>
</dbReference>
<sequence>MTAGAPPRTLGLVGRDGIPLTANVWGEACAPSLLLLHGGGQTRHAWDRTGPQLAALGWQVIAPDLRGHGTSGWSPDGDYDLGLFADDVRALIAGLSKPNGLDGLGGLGAPPVLVGASLGGLSALLAAGEAPRAAIRALVLVDVAHRPDPRGVRRIVEFMRGRPDGFASVAEAAAAVSAYLPHRPRPDDEEAGLRDNLRRHGGRWVWHWDPRVLDSFEGRMDPPGMAERLLDAARHTDAPILLVRGGSSDVVREDIADEFCAQVPHARHVDVSGAGHMVAGDRNDHFIDAIVPFITPFIDPLIDPFGAPEGAP</sequence>
<organism evidence="2 3">
    <name type="scientific">Streptomyces anatolicus</name>
    <dbReference type="NCBI Taxonomy" id="2675858"/>
    <lineage>
        <taxon>Bacteria</taxon>
        <taxon>Bacillati</taxon>
        <taxon>Actinomycetota</taxon>
        <taxon>Actinomycetes</taxon>
        <taxon>Kitasatosporales</taxon>
        <taxon>Streptomycetaceae</taxon>
        <taxon>Streptomyces</taxon>
    </lineage>
</organism>
<dbReference type="Gene3D" id="3.40.50.1820">
    <property type="entry name" value="alpha/beta hydrolase"/>
    <property type="match status" value="1"/>
</dbReference>
<dbReference type="InterPro" id="IPR029058">
    <property type="entry name" value="AB_hydrolase_fold"/>
</dbReference>
<comment type="caution">
    <text evidence="2">The sequence shown here is derived from an EMBL/GenBank/DDBJ whole genome shotgun (WGS) entry which is preliminary data.</text>
</comment>
<accession>A0ABS6YGS6</accession>
<evidence type="ECO:0000259" key="1">
    <source>
        <dbReference type="Pfam" id="PF00561"/>
    </source>
</evidence>
<protein>
    <submittedName>
        <fullName evidence="2">Alpha/beta fold hydrolase</fullName>
    </submittedName>
</protein>
<evidence type="ECO:0000313" key="2">
    <source>
        <dbReference type="EMBL" id="MBW5420622.1"/>
    </source>
</evidence>
<dbReference type="PRINTS" id="PR00412">
    <property type="entry name" value="EPOXHYDRLASE"/>
</dbReference>
<dbReference type="PANTHER" id="PTHR43194:SF2">
    <property type="entry name" value="PEROXISOMAL MEMBRANE PROTEIN LPX1"/>
    <property type="match status" value="1"/>
</dbReference>
<gene>
    <name evidence="2" type="ORF">GKQ77_03430</name>
</gene>
<dbReference type="InterPro" id="IPR000073">
    <property type="entry name" value="AB_hydrolase_1"/>
</dbReference>
<dbReference type="InterPro" id="IPR000639">
    <property type="entry name" value="Epox_hydrolase-like"/>
</dbReference>
<dbReference type="Proteomes" id="UP001197114">
    <property type="component" value="Unassembled WGS sequence"/>
</dbReference>
<dbReference type="RefSeq" id="WP_258020782.1">
    <property type="nucleotide sequence ID" value="NZ_WMBF01000015.1"/>
</dbReference>
<reference evidence="2 3" key="1">
    <citation type="submission" date="2019-11" db="EMBL/GenBank/DDBJ databases">
        <authorList>
            <person name="Ay H."/>
        </authorList>
    </citation>
    <scope>NUCLEOTIDE SEQUENCE [LARGE SCALE GENOMIC DNA]</scope>
    <source>
        <strain evidence="2 3">BG9H</strain>
    </source>
</reference>